<accession>A0A2P7PYS4</accession>
<evidence type="ECO:0000256" key="6">
    <source>
        <dbReference type="ARBA" id="ARBA00032535"/>
    </source>
</evidence>
<dbReference type="FunFam" id="3.90.1640.10:FF:000001">
    <property type="entry name" value="Probable manganese-dependent inorganic pyrophosphatase"/>
    <property type="match status" value="1"/>
</dbReference>
<protein>
    <recommendedName>
        <fullName evidence="2">inorganic diphosphatase</fullName>
        <ecNumber evidence="2">3.6.1.1</ecNumber>
    </recommendedName>
    <alternativeName>
        <fullName evidence="6">Pyrophosphate phospho-hydrolase</fullName>
    </alternativeName>
</protein>
<evidence type="ECO:0000256" key="1">
    <source>
        <dbReference type="ARBA" id="ARBA00001936"/>
    </source>
</evidence>
<dbReference type="GO" id="GO:0004427">
    <property type="term" value="F:inorganic diphosphate phosphatase activity"/>
    <property type="evidence" value="ECO:0007669"/>
    <property type="project" value="UniProtKB-EC"/>
</dbReference>
<evidence type="ECO:0000256" key="5">
    <source>
        <dbReference type="ARBA" id="ARBA00023211"/>
    </source>
</evidence>
<dbReference type="InterPro" id="IPR001667">
    <property type="entry name" value="DDH_dom"/>
</dbReference>
<proteinExistence type="predicted"/>
<comment type="caution">
    <text evidence="9">The sequence shown here is derived from an EMBL/GenBank/DDBJ whole genome shotgun (WGS) entry which is preliminary data.</text>
</comment>
<gene>
    <name evidence="9" type="ORF">UF10_08330</name>
</gene>
<dbReference type="Pfam" id="PF02833">
    <property type="entry name" value="DHHA2"/>
    <property type="match status" value="1"/>
</dbReference>
<name>A0A2P7PYS4_9FIRM</name>
<dbReference type="EC" id="3.6.1.1" evidence="2"/>
<dbReference type="PANTHER" id="PTHR12112">
    <property type="entry name" value="BNIP - RELATED"/>
    <property type="match status" value="1"/>
</dbReference>
<reference evidence="9" key="1">
    <citation type="thesis" date="2015" institute="Rutgers" country="The State University of New Jersey, 14 College Farm Rd., New Brunswick, NJ, USA">
        <title>Ammonia toxicity in bacteria and its implications for treatment of and resource recovery from highly nitrogenous organic wastes.</title>
        <authorList>
            <person name="Luther A.K."/>
        </authorList>
    </citation>
    <scope>NUCLEOTIDE SEQUENCE</scope>
    <source>
        <strain evidence="9">RT-10B</strain>
    </source>
</reference>
<dbReference type="EMBL" id="JYGE01000007">
    <property type="protein sequence ID" value="PSJ30859.1"/>
    <property type="molecule type" value="Genomic_DNA"/>
</dbReference>
<dbReference type="OrthoDB" id="9766150at2"/>
<feature type="domain" description="DHHA2" evidence="8">
    <location>
        <begin position="179"/>
        <end position="299"/>
    </location>
</feature>
<dbReference type="Pfam" id="PF01368">
    <property type="entry name" value="DHH"/>
    <property type="match status" value="1"/>
</dbReference>
<dbReference type="Gene3D" id="3.10.310.20">
    <property type="entry name" value="DHHA2 domain"/>
    <property type="match status" value="1"/>
</dbReference>
<evidence type="ECO:0000313" key="9">
    <source>
        <dbReference type="EMBL" id="PSJ30859.1"/>
    </source>
</evidence>
<dbReference type="GO" id="GO:0046872">
    <property type="term" value="F:metal ion binding"/>
    <property type="evidence" value="ECO:0007669"/>
    <property type="project" value="UniProtKB-KW"/>
</dbReference>
<dbReference type="InterPro" id="IPR038222">
    <property type="entry name" value="DHHA2_dom_sf"/>
</dbReference>
<evidence type="ECO:0000259" key="8">
    <source>
        <dbReference type="SMART" id="SM01131"/>
    </source>
</evidence>
<dbReference type="SMART" id="SM01131">
    <property type="entry name" value="DHHA2"/>
    <property type="match status" value="1"/>
</dbReference>
<keyword evidence="3" id="KW-0479">Metal-binding</keyword>
<dbReference type="InterPro" id="IPR004097">
    <property type="entry name" value="DHHA2"/>
</dbReference>
<organism evidence="9 10">
    <name type="scientific">Peptostreptococcus russellii</name>
    <dbReference type="NCBI Taxonomy" id="215200"/>
    <lineage>
        <taxon>Bacteria</taxon>
        <taxon>Bacillati</taxon>
        <taxon>Bacillota</taxon>
        <taxon>Clostridia</taxon>
        <taxon>Peptostreptococcales</taxon>
        <taxon>Peptostreptococcaceae</taxon>
        <taxon>Peptostreptococcus</taxon>
    </lineage>
</organism>
<evidence type="ECO:0000256" key="2">
    <source>
        <dbReference type="ARBA" id="ARBA00012146"/>
    </source>
</evidence>
<evidence type="ECO:0000256" key="4">
    <source>
        <dbReference type="ARBA" id="ARBA00022801"/>
    </source>
</evidence>
<comment type="cofactor">
    <cofactor evidence="1">
        <name>Mn(2+)</name>
        <dbReference type="ChEBI" id="CHEBI:29035"/>
    </cofactor>
</comment>
<dbReference type="AlphaFoldDB" id="A0A2P7PYS4"/>
<evidence type="ECO:0000256" key="7">
    <source>
        <dbReference type="ARBA" id="ARBA00047820"/>
    </source>
</evidence>
<dbReference type="RefSeq" id="WP_106777351.1">
    <property type="nucleotide sequence ID" value="NZ_JYGE01000007.1"/>
</dbReference>
<evidence type="ECO:0000256" key="3">
    <source>
        <dbReference type="ARBA" id="ARBA00022723"/>
    </source>
</evidence>
<dbReference type="Gene3D" id="3.90.1640.10">
    <property type="entry name" value="inorganic pyrophosphatase (n-terminal core)"/>
    <property type="match status" value="1"/>
</dbReference>
<dbReference type="GO" id="GO:0005737">
    <property type="term" value="C:cytoplasm"/>
    <property type="evidence" value="ECO:0007669"/>
    <property type="project" value="InterPro"/>
</dbReference>
<dbReference type="PANTHER" id="PTHR12112:SF22">
    <property type="entry name" value="MANGANESE-DEPENDENT INORGANIC PYROPHOSPHATASE-RELATED"/>
    <property type="match status" value="1"/>
</dbReference>
<keyword evidence="5" id="KW-0464">Manganese</keyword>
<comment type="catalytic activity">
    <reaction evidence="7">
        <text>diphosphate + H2O = 2 phosphate + H(+)</text>
        <dbReference type="Rhea" id="RHEA:24576"/>
        <dbReference type="ChEBI" id="CHEBI:15377"/>
        <dbReference type="ChEBI" id="CHEBI:15378"/>
        <dbReference type="ChEBI" id="CHEBI:33019"/>
        <dbReference type="ChEBI" id="CHEBI:43474"/>
        <dbReference type="EC" id="3.6.1.1"/>
    </reaction>
</comment>
<dbReference type="NCBIfam" id="NF003877">
    <property type="entry name" value="PRK05427.1"/>
    <property type="match status" value="1"/>
</dbReference>
<dbReference type="Proteomes" id="UP000241434">
    <property type="component" value="Unassembled WGS sequence"/>
</dbReference>
<evidence type="ECO:0000313" key="10">
    <source>
        <dbReference type="Proteomes" id="UP000241434"/>
    </source>
</evidence>
<sequence>MSLLVFGHKSPDTDSICSCIAMTNLKKSLGVDATACCLGELRKEAEFVLDYFKVEAPKRIDSVKEGDQCCLVDHNEFGQSVDGLENATIVEIVDHHKLGGITTSSPLSMTLRPVGCTNTILYSMYKENNIEIPKKIAGLMLSAILSDTLIFRSPTTTDEDIAAGKALAEIAGVDYEKYGMEMFKAGTSLDGYSVEDIVKMDFKSFDMGGKKVGIGQVMTLDIDAVMDKKDEFLNYINSTEFDMLYLAVTDIIKEGSYLIYKSPDEIISKAFDVDADQGVFVEGLVSRKKQIVPNLTPEVEKF</sequence>
<dbReference type="SUPFAM" id="SSF64182">
    <property type="entry name" value="DHH phosphoesterases"/>
    <property type="match status" value="1"/>
</dbReference>
<dbReference type="InterPro" id="IPR038763">
    <property type="entry name" value="DHH_sf"/>
</dbReference>
<keyword evidence="4" id="KW-0378">Hydrolase</keyword>
<keyword evidence="10" id="KW-1185">Reference proteome</keyword>